<comment type="caution">
    <text evidence="1">The sequence shown here is derived from an EMBL/GenBank/DDBJ whole genome shotgun (WGS) entry which is preliminary data.</text>
</comment>
<evidence type="ECO:0000313" key="1">
    <source>
        <dbReference type="EMBL" id="GMG28591.1"/>
    </source>
</evidence>
<gene>
    <name evidence="1" type="ORF">Aory04_000499400</name>
</gene>
<name>A0AAN5BWX7_ASPOZ</name>
<dbReference type="AlphaFoldDB" id="A0AAN5BWX7"/>
<protein>
    <submittedName>
        <fullName evidence="1">Unnamed protein product</fullName>
    </submittedName>
</protein>
<evidence type="ECO:0000313" key="2">
    <source>
        <dbReference type="Proteomes" id="UP001165205"/>
    </source>
</evidence>
<sequence>MNKNENAKPIASQKTSKCHQVDTVTLDRVDYDIKGLSLEEIAQDIAKDVPVDVIGKQWGFNERKMN</sequence>
<dbReference type="EMBL" id="BSYA01000047">
    <property type="protein sequence ID" value="GMG28591.1"/>
    <property type="molecule type" value="Genomic_DNA"/>
</dbReference>
<organism evidence="1 2">
    <name type="scientific">Aspergillus oryzae</name>
    <name type="common">Yellow koji mold</name>
    <dbReference type="NCBI Taxonomy" id="5062"/>
    <lineage>
        <taxon>Eukaryota</taxon>
        <taxon>Fungi</taxon>
        <taxon>Dikarya</taxon>
        <taxon>Ascomycota</taxon>
        <taxon>Pezizomycotina</taxon>
        <taxon>Eurotiomycetes</taxon>
        <taxon>Eurotiomycetidae</taxon>
        <taxon>Eurotiales</taxon>
        <taxon>Aspergillaceae</taxon>
        <taxon>Aspergillus</taxon>
        <taxon>Aspergillus subgen. Circumdati</taxon>
    </lineage>
</organism>
<proteinExistence type="predicted"/>
<accession>A0AAN5BWX7</accession>
<dbReference type="Proteomes" id="UP001165205">
    <property type="component" value="Unassembled WGS sequence"/>
</dbReference>
<reference evidence="1" key="1">
    <citation type="submission" date="2023-04" db="EMBL/GenBank/DDBJ databases">
        <title>Aspergillus oryzae NBRC 4228.</title>
        <authorList>
            <person name="Ichikawa N."/>
            <person name="Sato H."/>
            <person name="Tonouchi N."/>
        </authorList>
    </citation>
    <scope>NUCLEOTIDE SEQUENCE</scope>
    <source>
        <strain evidence="1">NBRC 4228</strain>
    </source>
</reference>